<feature type="domain" description="HTH bat-type" evidence="3">
    <location>
        <begin position="177"/>
        <end position="221"/>
    </location>
</feature>
<keyword evidence="1" id="KW-0805">Transcription regulation</keyword>
<keyword evidence="6" id="KW-1185">Reference proteome</keyword>
<dbReference type="InterPro" id="IPR031803">
    <property type="entry name" value="BAT_GAF/HTH-assoc"/>
</dbReference>
<feature type="domain" description="Bacterioopsin transcriptional activator GAF and HTH associated" evidence="4">
    <location>
        <begin position="16"/>
        <end position="160"/>
    </location>
</feature>
<reference evidence="5 6" key="1">
    <citation type="journal article" date="2009" name="Stand. Genomic Sci.">
        <title>Complete genome sequence of Halorhabdus utahensis type strain (AX-2).</title>
        <authorList>
            <person name="Anderson I."/>
            <person name="Tindall B.J."/>
            <person name="Pomrenke H."/>
            <person name="Goker M."/>
            <person name="Lapidus A."/>
            <person name="Nolan M."/>
            <person name="Copeland A."/>
            <person name="Glavina Del Rio T."/>
            <person name="Chen F."/>
            <person name="Tice H."/>
            <person name="Cheng J.F."/>
            <person name="Lucas S."/>
            <person name="Chertkov O."/>
            <person name="Bruce D."/>
            <person name="Brettin T."/>
            <person name="Detter J.C."/>
            <person name="Han C."/>
            <person name="Goodwin L."/>
            <person name="Land M."/>
            <person name="Hauser L."/>
            <person name="Chang Y.J."/>
            <person name="Jeffries C.D."/>
            <person name="Pitluck S."/>
            <person name="Pati A."/>
            <person name="Mavromatis K."/>
            <person name="Ivanova N."/>
            <person name="Ovchinnikova G."/>
            <person name="Chen A."/>
            <person name="Palaniappan K."/>
            <person name="Chain P."/>
            <person name="Rohde M."/>
            <person name="Bristow J."/>
            <person name="Eisen J.A."/>
            <person name="Markowitz V."/>
            <person name="Hugenholtz P."/>
            <person name="Kyrpides N.C."/>
            <person name="Klenk H.P."/>
        </authorList>
    </citation>
    <scope>NUCLEOTIDE SEQUENCE [LARGE SCALE GENOMIC DNA]</scope>
    <source>
        <strain evidence="6">DSM 12940 / JCM 11049 / AX-2</strain>
    </source>
</reference>
<dbReference type="STRING" id="519442.Huta_1041"/>
<protein>
    <submittedName>
        <fullName evidence="5">Bacterio-opsin activator HTH domain protein</fullName>
    </submittedName>
</protein>
<sequence>MGLLRPLLRNNVDQETIIVELDVTSPQVVLGPTLASDLDVTVYAERLPVSHEGTTWFQVTVLAADFDAFEDALAADPTVADSEVFAAYGDRRTYRLTIAPDVPVMTEHVASFGDELLDLRSTADGWRVRIRTTDRASIREFLAFCAEQDIDCRLARVFEASDPVGEIAMPVERDAFELLATAFEAGYFEVPRATSLADLAEHFDVSESTMSVRLRRALGHVVGSLVADVPSDSAETE</sequence>
<name>C7NVE0_HALUD</name>
<dbReference type="AlphaFoldDB" id="C7NVE0"/>
<evidence type="ECO:0000259" key="4">
    <source>
        <dbReference type="Pfam" id="PF15915"/>
    </source>
</evidence>
<dbReference type="EMBL" id="CP001687">
    <property type="protein sequence ID" value="ACV11224.1"/>
    <property type="molecule type" value="Genomic_DNA"/>
</dbReference>
<dbReference type="Pfam" id="PF04967">
    <property type="entry name" value="HTH_10"/>
    <property type="match status" value="1"/>
</dbReference>
<gene>
    <name evidence="5" type="ordered locus">Huta_1041</name>
</gene>
<dbReference type="Proteomes" id="UP000002071">
    <property type="component" value="Chromosome"/>
</dbReference>
<organism evidence="5 6">
    <name type="scientific">Halorhabdus utahensis (strain DSM 12940 / JCM 11049 / AX-2)</name>
    <dbReference type="NCBI Taxonomy" id="519442"/>
    <lineage>
        <taxon>Archaea</taxon>
        <taxon>Methanobacteriati</taxon>
        <taxon>Methanobacteriota</taxon>
        <taxon>Stenosarchaea group</taxon>
        <taxon>Halobacteria</taxon>
        <taxon>Halobacteriales</taxon>
        <taxon>Haloarculaceae</taxon>
        <taxon>Halorhabdus</taxon>
    </lineage>
</organism>
<dbReference type="HOGENOM" id="CLU_076274_0_0_2"/>
<evidence type="ECO:0000259" key="3">
    <source>
        <dbReference type="Pfam" id="PF04967"/>
    </source>
</evidence>
<evidence type="ECO:0000313" key="5">
    <source>
        <dbReference type="EMBL" id="ACV11224.1"/>
    </source>
</evidence>
<dbReference type="PANTHER" id="PTHR34236:SF1">
    <property type="entry name" value="DIMETHYL SULFOXIDE REDUCTASE TRANSCRIPTIONAL ACTIVATOR"/>
    <property type="match status" value="1"/>
</dbReference>
<keyword evidence="2" id="KW-0804">Transcription</keyword>
<evidence type="ECO:0000313" key="6">
    <source>
        <dbReference type="Proteomes" id="UP000002071"/>
    </source>
</evidence>
<dbReference type="eggNOG" id="arCOG02280">
    <property type="taxonomic scope" value="Archaea"/>
</dbReference>
<evidence type="ECO:0000256" key="2">
    <source>
        <dbReference type="ARBA" id="ARBA00023163"/>
    </source>
</evidence>
<proteinExistence type="predicted"/>
<dbReference type="InterPro" id="IPR007050">
    <property type="entry name" value="HTH_bacterioopsin"/>
</dbReference>
<accession>C7NVE0</accession>
<dbReference type="KEGG" id="hut:Huta_1041"/>
<dbReference type="Pfam" id="PF15915">
    <property type="entry name" value="BAT"/>
    <property type="match status" value="1"/>
</dbReference>
<dbReference type="PANTHER" id="PTHR34236">
    <property type="entry name" value="DIMETHYL SULFOXIDE REDUCTASE TRANSCRIPTIONAL ACTIVATOR"/>
    <property type="match status" value="1"/>
</dbReference>
<evidence type="ECO:0000256" key="1">
    <source>
        <dbReference type="ARBA" id="ARBA00023015"/>
    </source>
</evidence>